<protein>
    <submittedName>
        <fullName evidence="2">Peptide deformylase</fullName>
        <ecNumber evidence="2">3.5.1.88</ecNumber>
    </submittedName>
</protein>
<dbReference type="PANTHER" id="PTHR10458">
    <property type="entry name" value="PEPTIDE DEFORMYLASE"/>
    <property type="match status" value="1"/>
</dbReference>
<dbReference type="Pfam" id="PF01327">
    <property type="entry name" value="Pep_deformylase"/>
    <property type="match status" value="1"/>
</dbReference>
<organism evidence="2 3">
    <name type="scientific">Devosia equisanguinis</name>
    <dbReference type="NCBI Taxonomy" id="2490941"/>
    <lineage>
        <taxon>Bacteria</taxon>
        <taxon>Pseudomonadati</taxon>
        <taxon>Pseudomonadota</taxon>
        <taxon>Alphaproteobacteria</taxon>
        <taxon>Hyphomicrobiales</taxon>
        <taxon>Devosiaceae</taxon>
        <taxon>Devosia</taxon>
    </lineage>
</organism>
<dbReference type="InterPro" id="IPR036821">
    <property type="entry name" value="Peptide_deformylase_sf"/>
</dbReference>
<keyword evidence="2" id="KW-0378">Hydrolase</keyword>
<evidence type="ECO:0000256" key="1">
    <source>
        <dbReference type="ARBA" id="ARBA00010759"/>
    </source>
</evidence>
<dbReference type="PIRSF" id="PIRSF004749">
    <property type="entry name" value="Pep_def"/>
    <property type="match status" value="1"/>
</dbReference>
<proteinExistence type="inferred from homology"/>
<evidence type="ECO:0000313" key="2">
    <source>
        <dbReference type="EMBL" id="VDS05981.1"/>
    </source>
</evidence>
<dbReference type="GO" id="GO:0042586">
    <property type="term" value="F:peptide deformylase activity"/>
    <property type="evidence" value="ECO:0007669"/>
    <property type="project" value="UniProtKB-EC"/>
</dbReference>
<gene>
    <name evidence="2" type="primary">def_2</name>
    <name evidence="2" type="ORF">DEVEQU_03128</name>
</gene>
<reference evidence="2 3" key="1">
    <citation type="submission" date="2018-12" db="EMBL/GenBank/DDBJ databases">
        <authorList>
            <person name="Criscuolo A."/>
        </authorList>
    </citation>
    <scope>NUCLEOTIDE SEQUENCE [LARGE SCALE GENOMIC DNA]</scope>
    <source>
        <strain evidence="2">ACIP1116281</strain>
    </source>
</reference>
<accession>A0A3S4DS44</accession>
<dbReference type="SUPFAM" id="SSF56420">
    <property type="entry name" value="Peptide deformylase"/>
    <property type="match status" value="1"/>
</dbReference>
<dbReference type="Gene3D" id="3.90.45.10">
    <property type="entry name" value="Peptide deformylase"/>
    <property type="match status" value="1"/>
</dbReference>
<sequence length="148" mass="15868">MRSVGAALLDVARSVNAHGLAAAHIGRNEPLVVVSFGPLETRDYRLLFNPEIVAIDGENSPGAEGSVSLPGIEVDIARPTGVRLRYDNGDGESTELALTGFASRVAQHEIDQMKGIFFLDKLSRLKRDAALRRYGKRARLGNLSGQGG</sequence>
<dbReference type="InterPro" id="IPR023635">
    <property type="entry name" value="Peptide_deformylase"/>
</dbReference>
<name>A0A3S4DS44_9HYPH</name>
<dbReference type="PRINTS" id="PR01576">
    <property type="entry name" value="PDEFORMYLASE"/>
</dbReference>
<comment type="similarity">
    <text evidence="1">Belongs to the polypeptide deformylase family.</text>
</comment>
<dbReference type="AlphaFoldDB" id="A0A3S4DS44"/>
<dbReference type="Proteomes" id="UP000268844">
    <property type="component" value="Unassembled WGS sequence"/>
</dbReference>
<dbReference type="EC" id="3.5.1.88" evidence="2"/>
<evidence type="ECO:0000313" key="3">
    <source>
        <dbReference type="Proteomes" id="UP000268844"/>
    </source>
</evidence>
<dbReference type="PANTHER" id="PTHR10458:SF22">
    <property type="entry name" value="PEPTIDE DEFORMYLASE"/>
    <property type="match status" value="1"/>
</dbReference>
<keyword evidence="3" id="KW-1185">Reference proteome</keyword>
<dbReference type="EMBL" id="UZWD01000038">
    <property type="protein sequence ID" value="VDS05981.1"/>
    <property type="molecule type" value="Genomic_DNA"/>
</dbReference>